<dbReference type="GO" id="GO:0008270">
    <property type="term" value="F:zinc ion binding"/>
    <property type="evidence" value="ECO:0007669"/>
    <property type="project" value="UniProtKB-UniRule"/>
</dbReference>
<dbReference type="InterPro" id="IPR038366">
    <property type="entry name" value="Znf_CppX_C4_sf"/>
</dbReference>
<feature type="compositionally biased region" description="Basic residues" evidence="2">
    <location>
        <begin position="569"/>
        <end position="592"/>
    </location>
</feature>
<evidence type="ECO:0000259" key="3">
    <source>
        <dbReference type="PROSITE" id="PS51902"/>
    </source>
</evidence>
<dbReference type="PROSITE" id="PS51902">
    <property type="entry name" value="CLPX_ZB"/>
    <property type="match status" value="1"/>
</dbReference>
<dbReference type="GO" id="GO:0006457">
    <property type="term" value="P:protein folding"/>
    <property type="evidence" value="ECO:0007669"/>
    <property type="project" value="UniProtKB-UniRule"/>
</dbReference>
<keyword evidence="1" id="KW-0143">Chaperone</keyword>
<comment type="caution">
    <text evidence="4">The sequence shown here is derived from an EMBL/GenBank/DDBJ whole genome shotgun (WGS) entry which is preliminary data.</text>
</comment>
<evidence type="ECO:0000313" key="5">
    <source>
        <dbReference type="Proteomes" id="UP000028725"/>
    </source>
</evidence>
<dbReference type="PATRIC" id="fig|394096.3.peg.2672"/>
<feature type="binding site" evidence="1">
    <location>
        <position position="298"/>
    </location>
    <ligand>
        <name>Zn(2+)</name>
        <dbReference type="ChEBI" id="CHEBI:29105"/>
    </ligand>
</feature>
<dbReference type="STRING" id="394096.DB31_6572"/>
<feature type="compositionally biased region" description="Basic and acidic residues" evidence="2">
    <location>
        <begin position="163"/>
        <end position="174"/>
    </location>
</feature>
<dbReference type="Pfam" id="PF06689">
    <property type="entry name" value="zf-C4_ClpX"/>
    <property type="match status" value="1"/>
</dbReference>
<feature type="compositionally biased region" description="Basic and acidic residues" evidence="2">
    <location>
        <begin position="265"/>
        <end position="278"/>
    </location>
</feature>
<organism evidence="4 5">
    <name type="scientific">Hyalangium minutum</name>
    <dbReference type="NCBI Taxonomy" id="394096"/>
    <lineage>
        <taxon>Bacteria</taxon>
        <taxon>Pseudomonadati</taxon>
        <taxon>Myxococcota</taxon>
        <taxon>Myxococcia</taxon>
        <taxon>Myxococcales</taxon>
        <taxon>Cystobacterineae</taxon>
        <taxon>Archangiaceae</taxon>
        <taxon>Hyalangium</taxon>
    </lineage>
</organism>
<feature type="binding site" evidence="1">
    <location>
        <position position="321"/>
    </location>
    <ligand>
        <name>Zn(2+)</name>
        <dbReference type="ChEBI" id="CHEBI:29105"/>
    </ligand>
</feature>
<name>A0A085WPI4_9BACT</name>
<feature type="region of interest" description="Disordered" evidence="2">
    <location>
        <begin position="258"/>
        <end position="278"/>
    </location>
</feature>
<dbReference type="Gene3D" id="6.20.220.10">
    <property type="entry name" value="ClpX chaperone, C4-type zinc finger domain"/>
    <property type="match status" value="1"/>
</dbReference>
<protein>
    <submittedName>
        <fullName evidence="4">Tetratricopeptide repeat/ClpX C4-type zinc finger protein</fullName>
    </submittedName>
</protein>
<feature type="binding site" evidence="1">
    <location>
        <position position="301"/>
    </location>
    <ligand>
        <name>Zn(2+)</name>
        <dbReference type="ChEBI" id="CHEBI:29105"/>
    </ligand>
</feature>
<feature type="binding site" evidence="1">
    <location>
        <position position="324"/>
    </location>
    <ligand>
        <name>Zn(2+)</name>
        <dbReference type="ChEBI" id="CHEBI:29105"/>
    </ligand>
</feature>
<feature type="domain" description="ClpX-type ZB" evidence="3">
    <location>
        <begin position="285"/>
        <end position="340"/>
    </location>
</feature>
<evidence type="ECO:0000313" key="4">
    <source>
        <dbReference type="EMBL" id="KFE69597.1"/>
    </source>
</evidence>
<dbReference type="SUPFAM" id="SSF48452">
    <property type="entry name" value="TPR-like"/>
    <property type="match status" value="1"/>
</dbReference>
<gene>
    <name evidence="4" type="ORF">DB31_6572</name>
</gene>
<evidence type="ECO:0000256" key="2">
    <source>
        <dbReference type="SAM" id="MobiDB-lite"/>
    </source>
</evidence>
<sequence length="592" mass="63666">MSNPREHIRAAQAAELRGDKPGAIAELRRASALYRRAGNPARAIQLLRHAQSLDPSREDVAAELRRVEGLAVPSLQQTLPGEESEASEGAVVLELRPAPDELTERQRLIEEALRQASGSEEGGPSQEEGARWQVEAPPGGGLQPVDIQEASRRAFEWARKHLQDQEERAPREWSVEEEEGTSGGLEMRPVEEPEPQANATHEGHVHLRARPADVGLEVKALVAQDMTALVAEVISPTAASEEAPQGYRLSPGDFRAYEEQVSPSAHEEPPARNEARSEERALIERGPTRADPAIDAWCSFCCRPRAEVGELVAGPTGSFICATCVGESSGLLGLEEAAPGRARPSRRKETQAEVAGLVGQQEARELLERALQVGARRVLVVGPVGTGKSAWFRQLERQERGTLMTLETLEQGAGGPVVLVENVDRLSPEAQERLSSFLARHPERTVLMSARGSLGAPKLLLQGAEGSLPVLSTRALSEGVLNSVSVSLLEQIQLAIPLQVPTREEFMEIARQLLGPRAPLLALSDDLLAAIASEAAVSPRAGHELLALLARVPEGSWSLVTAGKGTAAQKKKKSAPKPKARSAGRGRRKGTK</sequence>
<dbReference type="RefSeq" id="WP_052419921.1">
    <property type="nucleotide sequence ID" value="NZ_JMCB01000004.1"/>
</dbReference>
<feature type="compositionally biased region" description="Low complexity" evidence="2">
    <location>
        <begin position="117"/>
        <end position="127"/>
    </location>
</feature>
<dbReference type="GO" id="GO:0046983">
    <property type="term" value="F:protein dimerization activity"/>
    <property type="evidence" value="ECO:0007669"/>
    <property type="project" value="UniProtKB-UniRule"/>
</dbReference>
<dbReference type="EMBL" id="JMCB01000004">
    <property type="protein sequence ID" value="KFE69597.1"/>
    <property type="molecule type" value="Genomic_DNA"/>
</dbReference>
<dbReference type="InterPro" id="IPR027417">
    <property type="entry name" value="P-loop_NTPase"/>
</dbReference>
<keyword evidence="1" id="KW-0479">Metal-binding</keyword>
<dbReference type="OrthoDB" id="5381486at2"/>
<comment type="similarity">
    <text evidence="1">Belongs to the ClpX chaperone family.</text>
</comment>
<reference evidence="4 5" key="1">
    <citation type="submission" date="2014-04" db="EMBL/GenBank/DDBJ databases">
        <title>Genome assembly of Hyalangium minutum DSM 14724.</title>
        <authorList>
            <person name="Sharma G."/>
            <person name="Subramanian S."/>
        </authorList>
    </citation>
    <scope>NUCLEOTIDE SEQUENCE [LARGE SCALE GENOMIC DNA]</scope>
    <source>
        <strain evidence="4 5">DSM 14724</strain>
    </source>
</reference>
<evidence type="ECO:0000256" key="1">
    <source>
        <dbReference type="PROSITE-ProRule" id="PRU01250"/>
    </source>
</evidence>
<dbReference type="InterPro" id="IPR011990">
    <property type="entry name" value="TPR-like_helical_dom_sf"/>
</dbReference>
<dbReference type="SMART" id="SM00994">
    <property type="entry name" value="zf-C4_ClpX"/>
    <property type="match status" value="1"/>
</dbReference>
<dbReference type="SUPFAM" id="SSF52540">
    <property type="entry name" value="P-loop containing nucleoside triphosphate hydrolases"/>
    <property type="match status" value="1"/>
</dbReference>
<dbReference type="Proteomes" id="UP000028725">
    <property type="component" value="Unassembled WGS sequence"/>
</dbReference>
<feature type="region of interest" description="Disordered" evidence="2">
    <location>
        <begin position="562"/>
        <end position="592"/>
    </location>
</feature>
<keyword evidence="5" id="KW-1185">Reference proteome</keyword>
<proteinExistence type="inferred from homology"/>
<dbReference type="AlphaFoldDB" id="A0A085WPI4"/>
<dbReference type="InterPro" id="IPR059188">
    <property type="entry name" value="Znf_CLPX-like"/>
</dbReference>
<accession>A0A085WPI4</accession>
<dbReference type="GO" id="GO:0051082">
    <property type="term" value="F:unfolded protein binding"/>
    <property type="evidence" value="ECO:0007669"/>
    <property type="project" value="UniProtKB-UniRule"/>
</dbReference>
<feature type="region of interest" description="Disordered" evidence="2">
    <location>
        <begin position="163"/>
        <end position="189"/>
    </location>
</feature>
<feature type="region of interest" description="Disordered" evidence="2">
    <location>
        <begin position="114"/>
        <end position="140"/>
    </location>
</feature>
<keyword evidence="1" id="KW-0862">Zinc</keyword>
<dbReference type="InterPro" id="IPR010603">
    <property type="entry name" value="Znf_CppX_C4"/>
</dbReference>